<keyword evidence="3" id="KW-0274">FAD</keyword>
<dbReference type="InterPro" id="IPR016169">
    <property type="entry name" value="FAD-bd_PCMH_sub2"/>
</dbReference>
<dbReference type="GeneID" id="81380784"/>
<dbReference type="RefSeq" id="XP_056504111.1">
    <property type="nucleotide sequence ID" value="XM_056641617.1"/>
</dbReference>
<dbReference type="GO" id="GO:0016491">
    <property type="term" value="F:oxidoreductase activity"/>
    <property type="evidence" value="ECO:0007669"/>
    <property type="project" value="UniProtKB-KW"/>
</dbReference>
<keyword evidence="5" id="KW-0732">Signal</keyword>
<dbReference type="Pfam" id="PF01565">
    <property type="entry name" value="FAD_binding_4"/>
    <property type="match status" value="1"/>
</dbReference>
<dbReference type="PROSITE" id="PS51387">
    <property type="entry name" value="FAD_PCMH"/>
    <property type="match status" value="1"/>
</dbReference>
<dbReference type="EMBL" id="JAPQKT010000002">
    <property type="protein sequence ID" value="KAJ5241106.1"/>
    <property type="molecule type" value="Genomic_DNA"/>
</dbReference>
<feature type="domain" description="FAD-binding PCMH-type" evidence="6">
    <location>
        <begin position="69"/>
        <end position="238"/>
    </location>
</feature>
<evidence type="ECO:0000256" key="1">
    <source>
        <dbReference type="ARBA" id="ARBA00005466"/>
    </source>
</evidence>
<evidence type="ECO:0000259" key="6">
    <source>
        <dbReference type="PROSITE" id="PS51387"/>
    </source>
</evidence>
<keyword evidence="8" id="KW-1185">Reference proteome</keyword>
<dbReference type="PANTHER" id="PTHR42973:SF53">
    <property type="entry name" value="FAD-BINDING PCMH-TYPE DOMAIN-CONTAINING PROTEIN-RELATED"/>
    <property type="match status" value="1"/>
</dbReference>
<dbReference type="PANTHER" id="PTHR42973">
    <property type="entry name" value="BINDING OXIDOREDUCTASE, PUTATIVE (AFU_ORTHOLOGUE AFUA_1G17690)-RELATED"/>
    <property type="match status" value="1"/>
</dbReference>
<sequence>MRYSFISSLLGAATAVRSGSCVGLPADIAPTKGASCACNTLSHTFKDVIFPNNSSYTTQVADKYWDVRANLSPACIFLPSSADEVSKAISIFGSCNAQFAVRGGGHMNYPGSNNIDGGVLLALEKLNEIQVHKNTVDVGPGLTWYDLYSALEPHGRVAIGGRLKTIGIPGLTLIGGFHYFNNKYGYAMDNVVSYDIVLGNGTQVKATKTHHADLFWALKGGANNYGVVTKFTLRTFDIPRISTTIQVYNESGIPDFLTAVCDMTLLDEIDPIAAGMVATVQYNVSTRTTSASLLGVQEGISKPPSQFANFSAIPAMTRMNNVTTMKQWATNLDSPKQMFRVMFSHKTMKPDPDILISIYQAWKDAVNEISDVKGLYPTFVTNVASAGAARVALKNGIGNVWGLEASPHILWQFSTGWALAQDDLRIKAWSQQLAEKLHAINVEKGIASEFVYMGDAGEWQNPYAGFPKENVARMREIRSSYDQQGIFTRLNWGGFKLGL</sequence>
<comment type="similarity">
    <text evidence="1">Belongs to the oxygen-dependent FAD-linked oxidoreductase family.</text>
</comment>
<dbReference type="AlphaFoldDB" id="A0A9W9PBW4"/>
<feature type="signal peptide" evidence="5">
    <location>
        <begin position="1"/>
        <end position="15"/>
    </location>
</feature>
<dbReference type="InterPro" id="IPR050416">
    <property type="entry name" value="FAD-linked_Oxidoreductase"/>
</dbReference>
<proteinExistence type="inferred from homology"/>
<evidence type="ECO:0000256" key="2">
    <source>
        <dbReference type="ARBA" id="ARBA00022630"/>
    </source>
</evidence>
<evidence type="ECO:0000313" key="7">
    <source>
        <dbReference type="EMBL" id="KAJ5241106.1"/>
    </source>
</evidence>
<protein>
    <recommendedName>
        <fullName evidence="6">FAD-binding PCMH-type domain-containing protein</fullName>
    </recommendedName>
</protein>
<evidence type="ECO:0000256" key="5">
    <source>
        <dbReference type="SAM" id="SignalP"/>
    </source>
</evidence>
<dbReference type="InterPro" id="IPR006094">
    <property type="entry name" value="Oxid_FAD_bind_N"/>
</dbReference>
<dbReference type="InterPro" id="IPR016166">
    <property type="entry name" value="FAD-bd_PCMH"/>
</dbReference>
<dbReference type="Gene3D" id="3.30.465.10">
    <property type="match status" value="1"/>
</dbReference>
<dbReference type="GO" id="GO:0071949">
    <property type="term" value="F:FAD binding"/>
    <property type="evidence" value="ECO:0007669"/>
    <property type="project" value="InterPro"/>
</dbReference>
<reference evidence="7" key="1">
    <citation type="submission" date="2022-11" db="EMBL/GenBank/DDBJ databases">
        <authorList>
            <person name="Petersen C."/>
        </authorList>
    </citation>
    <scope>NUCLEOTIDE SEQUENCE</scope>
    <source>
        <strain evidence="7">IBT 23319</strain>
    </source>
</reference>
<keyword evidence="2" id="KW-0285">Flavoprotein</keyword>
<feature type="chain" id="PRO_5040779012" description="FAD-binding PCMH-type domain-containing protein" evidence="5">
    <location>
        <begin position="16"/>
        <end position="499"/>
    </location>
</feature>
<organism evidence="7 8">
    <name type="scientific">Penicillium citrinum</name>
    <dbReference type="NCBI Taxonomy" id="5077"/>
    <lineage>
        <taxon>Eukaryota</taxon>
        <taxon>Fungi</taxon>
        <taxon>Dikarya</taxon>
        <taxon>Ascomycota</taxon>
        <taxon>Pezizomycotina</taxon>
        <taxon>Eurotiomycetes</taxon>
        <taxon>Eurotiomycetidae</taxon>
        <taxon>Eurotiales</taxon>
        <taxon>Aspergillaceae</taxon>
        <taxon>Penicillium</taxon>
    </lineage>
</organism>
<dbReference type="Proteomes" id="UP001147733">
    <property type="component" value="Unassembled WGS sequence"/>
</dbReference>
<comment type="caution">
    <text evidence="7">The sequence shown here is derived from an EMBL/GenBank/DDBJ whole genome shotgun (WGS) entry which is preliminary data.</text>
</comment>
<keyword evidence="4" id="KW-0560">Oxidoreductase</keyword>
<name>A0A9W9PBW4_PENCI</name>
<dbReference type="OrthoDB" id="2151789at2759"/>
<evidence type="ECO:0000313" key="8">
    <source>
        <dbReference type="Proteomes" id="UP001147733"/>
    </source>
</evidence>
<reference evidence="7" key="2">
    <citation type="journal article" date="2023" name="IMA Fungus">
        <title>Comparative genomic study of the Penicillium genus elucidates a diverse pangenome and 15 lateral gene transfer events.</title>
        <authorList>
            <person name="Petersen C."/>
            <person name="Sorensen T."/>
            <person name="Nielsen M.R."/>
            <person name="Sondergaard T.E."/>
            <person name="Sorensen J.L."/>
            <person name="Fitzpatrick D.A."/>
            <person name="Frisvad J.C."/>
            <person name="Nielsen K.L."/>
        </authorList>
    </citation>
    <scope>NUCLEOTIDE SEQUENCE</scope>
    <source>
        <strain evidence="7">IBT 23319</strain>
    </source>
</reference>
<accession>A0A9W9PBW4</accession>
<evidence type="ECO:0000256" key="4">
    <source>
        <dbReference type="ARBA" id="ARBA00023002"/>
    </source>
</evidence>
<evidence type="ECO:0000256" key="3">
    <source>
        <dbReference type="ARBA" id="ARBA00022827"/>
    </source>
</evidence>
<dbReference type="SUPFAM" id="SSF56176">
    <property type="entry name" value="FAD-binding/transporter-associated domain-like"/>
    <property type="match status" value="1"/>
</dbReference>
<gene>
    <name evidence="7" type="ORF">N7469_002697</name>
</gene>
<dbReference type="InterPro" id="IPR036318">
    <property type="entry name" value="FAD-bd_PCMH-like_sf"/>
</dbReference>